<proteinExistence type="inferred from homology"/>
<evidence type="ECO:0000259" key="10">
    <source>
        <dbReference type="Pfam" id="PF05649"/>
    </source>
</evidence>
<feature type="chain" id="PRO_5018549425" evidence="8">
    <location>
        <begin position="25"/>
        <end position="674"/>
    </location>
</feature>
<evidence type="ECO:0000256" key="4">
    <source>
        <dbReference type="ARBA" id="ARBA00022723"/>
    </source>
</evidence>
<dbReference type="PANTHER" id="PTHR11733:SF167">
    <property type="entry name" value="FI17812P1-RELATED"/>
    <property type="match status" value="1"/>
</dbReference>
<keyword evidence="12" id="KW-1185">Reference proteome</keyword>
<dbReference type="Proteomes" id="UP000274661">
    <property type="component" value="Unassembled WGS sequence"/>
</dbReference>
<comment type="cofactor">
    <cofactor evidence="1">
        <name>Zn(2+)</name>
        <dbReference type="ChEBI" id="CHEBI:29105"/>
    </cofactor>
</comment>
<evidence type="ECO:0000256" key="8">
    <source>
        <dbReference type="SAM" id="SignalP"/>
    </source>
</evidence>
<name>A0A3R9Y6U3_9SPHN</name>
<comment type="similarity">
    <text evidence="2">Belongs to the peptidase M13 family.</text>
</comment>
<keyword evidence="8" id="KW-0732">Signal</keyword>
<keyword evidence="7" id="KW-0482">Metalloprotease</keyword>
<dbReference type="Pfam" id="PF05649">
    <property type="entry name" value="Peptidase_M13_N"/>
    <property type="match status" value="1"/>
</dbReference>
<dbReference type="InterPro" id="IPR018497">
    <property type="entry name" value="Peptidase_M13_C"/>
</dbReference>
<dbReference type="CDD" id="cd08662">
    <property type="entry name" value="M13"/>
    <property type="match status" value="1"/>
</dbReference>
<keyword evidence="3" id="KW-0645">Protease</keyword>
<evidence type="ECO:0000256" key="5">
    <source>
        <dbReference type="ARBA" id="ARBA00022801"/>
    </source>
</evidence>
<feature type="signal peptide" evidence="8">
    <location>
        <begin position="1"/>
        <end position="24"/>
    </location>
</feature>
<dbReference type="PROSITE" id="PS51885">
    <property type="entry name" value="NEPRILYSIN"/>
    <property type="match status" value="1"/>
</dbReference>
<evidence type="ECO:0000313" key="11">
    <source>
        <dbReference type="EMBL" id="RST31420.1"/>
    </source>
</evidence>
<organism evidence="11 12">
    <name type="scientific">Sphingomonas ginkgonis</name>
    <dbReference type="NCBI Taxonomy" id="2315330"/>
    <lineage>
        <taxon>Bacteria</taxon>
        <taxon>Pseudomonadati</taxon>
        <taxon>Pseudomonadota</taxon>
        <taxon>Alphaproteobacteria</taxon>
        <taxon>Sphingomonadales</taxon>
        <taxon>Sphingomonadaceae</taxon>
        <taxon>Sphingomonas</taxon>
    </lineage>
</organism>
<dbReference type="InterPro" id="IPR008753">
    <property type="entry name" value="Peptidase_M13_N"/>
</dbReference>
<accession>A0A3R9Y6U3</accession>
<gene>
    <name evidence="11" type="ORF">HMF7854_11640</name>
</gene>
<dbReference type="InterPro" id="IPR024079">
    <property type="entry name" value="MetalloPept_cat_dom_sf"/>
</dbReference>
<evidence type="ECO:0000256" key="6">
    <source>
        <dbReference type="ARBA" id="ARBA00022833"/>
    </source>
</evidence>
<dbReference type="GO" id="GO:0046872">
    <property type="term" value="F:metal ion binding"/>
    <property type="evidence" value="ECO:0007669"/>
    <property type="project" value="UniProtKB-KW"/>
</dbReference>
<keyword evidence="6" id="KW-0862">Zinc</keyword>
<dbReference type="AlphaFoldDB" id="A0A3R9Y6U3"/>
<dbReference type="PRINTS" id="PR00786">
    <property type="entry name" value="NEPRILYSIN"/>
</dbReference>
<reference evidence="11 12" key="1">
    <citation type="submission" date="2018-12" db="EMBL/GenBank/DDBJ databases">
        <title>Sphingomonas sp. HMF7854 Genome sequencing and assembly.</title>
        <authorList>
            <person name="Cha I."/>
            <person name="Kang H."/>
            <person name="Kim H."/>
            <person name="Kang J."/>
            <person name="Joh K."/>
        </authorList>
    </citation>
    <scope>NUCLEOTIDE SEQUENCE [LARGE SCALE GENOMIC DNA]</scope>
    <source>
        <strain evidence="11 12">HMF7854</strain>
    </source>
</reference>
<dbReference type="Pfam" id="PF01431">
    <property type="entry name" value="Peptidase_M13"/>
    <property type="match status" value="1"/>
</dbReference>
<dbReference type="SUPFAM" id="SSF55486">
    <property type="entry name" value="Metalloproteases ('zincins'), catalytic domain"/>
    <property type="match status" value="1"/>
</dbReference>
<dbReference type="PANTHER" id="PTHR11733">
    <property type="entry name" value="ZINC METALLOPROTEASE FAMILY M13 NEPRILYSIN-RELATED"/>
    <property type="match status" value="1"/>
</dbReference>
<sequence>MINRAIFAGAALAAALAVSASAQAAKPVYGTWGYDQAAMNSQVKPGDDFWQFANGAWDARTQIPADRTSTGPFVTLSDKSEQDVRTIIENMEARPSDRLSQQVGGLYASYMDTATIEKLGLAPVRPYLARINAVQNRQQLVDLMFAPGFASPIGVGITPDLNNPNRYVASVGQGGLGLPSREYYLLDNPKMADIRSAYRDYIVNIRRMAGLPGGAEAADRIIALETAIAKVQWERARLRDVNATNNPMDRAKLNALAPEIAWTPALAKIGLGSVDTVIVRQPSAITDTAKILAATPLPVWKDYMAFRFISDHATALPKSFDDARFAFYSAKLTGVQSQRERWKRGVALVNGALGEGVGKIYVQQHFPASSEAQIGELITNLREAYQERIQSNPWMDQATRTQALAKLAAFDPRIGHPVKYIDYSPYVVKKGDLLGNTVRAEDFQWKLMLSRLPKPVDRSLWSMTPQTINAYYSPLTNQITFPAAILQPPFFDPNADPAANYGAIGAVIGHEIGHGFDDQGRKFDPTGKVRDWWTAEAASKFEERTTRLGAQYSAFSPFTGVNLNGKLTMGENIGDLGGVETAYAALQKYQAKHGALPVINGFTPDQRFFLAYAQAWQAKQREDAMRQQILTDPHSPAVYRVNGVVRNVDAWYKAFNIQPGDKLYLAPDQRVHIW</sequence>
<keyword evidence="4" id="KW-0479">Metal-binding</keyword>
<evidence type="ECO:0000256" key="3">
    <source>
        <dbReference type="ARBA" id="ARBA00022670"/>
    </source>
</evidence>
<dbReference type="OrthoDB" id="9775677at2"/>
<evidence type="ECO:0000256" key="7">
    <source>
        <dbReference type="ARBA" id="ARBA00023049"/>
    </source>
</evidence>
<dbReference type="EMBL" id="RWJF01000001">
    <property type="protein sequence ID" value="RST31420.1"/>
    <property type="molecule type" value="Genomic_DNA"/>
</dbReference>
<dbReference type="GO" id="GO:0005886">
    <property type="term" value="C:plasma membrane"/>
    <property type="evidence" value="ECO:0007669"/>
    <property type="project" value="TreeGrafter"/>
</dbReference>
<dbReference type="InterPro" id="IPR042089">
    <property type="entry name" value="Peptidase_M13_dom_2"/>
</dbReference>
<dbReference type="GO" id="GO:0004222">
    <property type="term" value="F:metalloendopeptidase activity"/>
    <property type="evidence" value="ECO:0007669"/>
    <property type="project" value="InterPro"/>
</dbReference>
<evidence type="ECO:0000313" key="12">
    <source>
        <dbReference type="Proteomes" id="UP000274661"/>
    </source>
</evidence>
<dbReference type="InterPro" id="IPR000718">
    <property type="entry name" value="Peptidase_M13"/>
</dbReference>
<feature type="domain" description="Peptidase M13 N-terminal" evidence="10">
    <location>
        <begin position="45"/>
        <end position="417"/>
    </location>
</feature>
<dbReference type="Gene3D" id="1.10.1380.10">
    <property type="entry name" value="Neutral endopeptidase , domain2"/>
    <property type="match status" value="1"/>
</dbReference>
<evidence type="ECO:0000256" key="1">
    <source>
        <dbReference type="ARBA" id="ARBA00001947"/>
    </source>
</evidence>
<evidence type="ECO:0000256" key="2">
    <source>
        <dbReference type="ARBA" id="ARBA00007357"/>
    </source>
</evidence>
<evidence type="ECO:0000259" key="9">
    <source>
        <dbReference type="Pfam" id="PF01431"/>
    </source>
</evidence>
<feature type="domain" description="Peptidase M13 C-terminal" evidence="9">
    <location>
        <begin position="469"/>
        <end position="671"/>
    </location>
</feature>
<keyword evidence="5" id="KW-0378">Hydrolase</keyword>
<dbReference type="GO" id="GO:0016485">
    <property type="term" value="P:protein processing"/>
    <property type="evidence" value="ECO:0007669"/>
    <property type="project" value="TreeGrafter"/>
</dbReference>
<comment type="caution">
    <text evidence="11">The sequence shown here is derived from an EMBL/GenBank/DDBJ whole genome shotgun (WGS) entry which is preliminary data.</text>
</comment>
<dbReference type="Gene3D" id="3.40.390.10">
    <property type="entry name" value="Collagenase (Catalytic Domain)"/>
    <property type="match status" value="1"/>
</dbReference>
<protein>
    <submittedName>
        <fullName evidence="11">M13 family peptidase</fullName>
    </submittedName>
</protein>